<feature type="compositionally biased region" description="Pro residues" evidence="1">
    <location>
        <begin position="75"/>
        <end position="90"/>
    </location>
</feature>
<evidence type="ECO:0000256" key="1">
    <source>
        <dbReference type="SAM" id="MobiDB-lite"/>
    </source>
</evidence>
<feature type="region of interest" description="Disordered" evidence="1">
    <location>
        <begin position="68"/>
        <end position="102"/>
    </location>
</feature>
<dbReference type="Proteomes" id="UP001469553">
    <property type="component" value="Unassembled WGS sequence"/>
</dbReference>
<dbReference type="EMBL" id="JAHRIP010078276">
    <property type="protein sequence ID" value="MEQ2312166.1"/>
    <property type="molecule type" value="Genomic_DNA"/>
</dbReference>
<keyword evidence="3" id="KW-1185">Reference proteome</keyword>
<accession>A0ABV1A3D7</accession>
<sequence length="117" mass="12914">MEEGGSCKQPTRLAGGMEGFFFPQDPLIHHAIEAERQRALDEIVASMRRPPAPSFACLSTEARRDFSAHGFAPDQPLPLPPTTNPVPGPVPEGFMHRQPSGHLLLRRRPADCRLPQL</sequence>
<protein>
    <submittedName>
        <fullName evidence="2">Uncharacterized protein</fullName>
    </submittedName>
</protein>
<gene>
    <name evidence="2" type="ORF">AMECASPLE_028043</name>
</gene>
<reference evidence="2 3" key="1">
    <citation type="submission" date="2021-06" db="EMBL/GenBank/DDBJ databases">
        <authorList>
            <person name="Palmer J.M."/>
        </authorList>
    </citation>
    <scope>NUCLEOTIDE SEQUENCE [LARGE SCALE GENOMIC DNA]</scope>
    <source>
        <strain evidence="2 3">AS_MEX2019</strain>
        <tissue evidence="2">Muscle</tissue>
    </source>
</reference>
<organism evidence="2 3">
    <name type="scientific">Ameca splendens</name>
    <dbReference type="NCBI Taxonomy" id="208324"/>
    <lineage>
        <taxon>Eukaryota</taxon>
        <taxon>Metazoa</taxon>
        <taxon>Chordata</taxon>
        <taxon>Craniata</taxon>
        <taxon>Vertebrata</taxon>
        <taxon>Euteleostomi</taxon>
        <taxon>Actinopterygii</taxon>
        <taxon>Neopterygii</taxon>
        <taxon>Teleostei</taxon>
        <taxon>Neoteleostei</taxon>
        <taxon>Acanthomorphata</taxon>
        <taxon>Ovalentaria</taxon>
        <taxon>Atherinomorphae</taxon>
        <taxon>Cyprinodontiformes</taxon>
        <taxon>Goodeidae</taxon>
        <taxon>Ameca</taxon>
    </lineage>
</organism>
<evidence type="ECO:0000313" key="3">
    <source>
        <dbReference type="Proteomes" id="UP001469553"/>
    </source>
</evidence>
<evidence type="ECO:0000313" key="2">
    <source>
        <dbReference type="EMBL" id="MEQ2312166.1"/>
    </source>
</evidence>
<comment type="caution">
    <text evidence="2">The sequence shown here is derived from an EMBL/GenBank/DDBJ whole genome shotgun (WGS) entry which is preliminary data.</text>
</comment>
<name>A0ABV1A3D7_9TELE</name>
<proteinExistence type="predicted"/>